<name>A0A974HCF5_XENLA</name>
<feature type="region of interest" description="Disordered" evidence="1">
    <location>
        <begin position="63"/>
        <end position="82"/>
    </location>
</feature>
<dbReference type="AlphaFoldDB" id="A0A974HCF5"/>
<gene>
    <name evidence="2" type="ORF">XELAEV_18035750mg</name>
</gene>
<proteinExistence type="predicted"/>
<reference evidence="3" key="1">
    <citation type="journal article" date="2016" name="Nature">
        <title>Genome evolution in the allotetraploid frog Xenopus laevis.</title>
        <authorList>
            <person name="Session A.M."/>
            <person name="Uno Y."/>
            <person name="Kwon T."/>
            <person name="Chapman J.A."/>
            <person name="Toyoda A."/>
            <person name="Takahashi S."/>
            <person name="Fukui A."/>
            <person name="Hikosaka A."/>
            <person name="Suzuki A."/>
            <person name="Kondo M."/>
            <person name="van Heeringen S.J."/>
            <person name="Quigley I."/>
            <person name="Heinz S."/>
            <person name="Ogino H."/>
            <person name="Ochi H."/>
            <person name="Hellsten U."/>
            <person name="Lyons J.B."/>
            <person name="Simakov O."/>
            <person name="Putnam N."/>
            <person name="Stites J."/>
            <person name="Kuroki Y."/>
            <person name="Tanaka T."/>
            <person name="Michiue T."/>
            <person name="Watanabe M."/>
            <person name="Bogdanovic O."/>
            <person name="Lister R."/>
            <person name="Georgiou G."/>
            <person name="Paranjpe S.S."/>
            <person name="van Kruijsbergen I."/>
            <person name="Shu S."/>
            <person name="Carlson J."/>
            <person name="Kinoshita T."/>
            <person name="Ohta Y."/>
            <person name="Mawaribuchi S."/>
            <person name="Jenkins J."/>
            <person name="Grimwood J."/>
            <person name="Schmutz J."/>
            <person name="Mitros T."/>
            <person name="Mozaffari S.V."/>
            <person name="Suzuki Y."/>
            <person name="Haramoto Y."/>
            <person name="Yamamoto T.S."/>
            <person name="Takagi C."/>
            <person name="Heald R."/>
            <person name="Miller K."/>
            <person name="Haudenschild C."/>
            <person name="Kitzman J."/>
            <person name="Nakayama T."/>
            <person name="Izutsu Y."/>
            <person name="Robert J."/>
            <person name="Fortriede J."/>
            <person name="Burns K."/>
            <person name="Lotay V."/>
            <person name="Karimi K."/>
            <person name="Yasuoka Y."/>
            <person name="Dichmann D.S."/>
            <person name="Flajnik M.F."/>
            <person name="Houston D.W."/>
            <person name="Shendure J."/>
            <person name="DuPasquier L."/>
            <person name="Vize P.D."/>
            <person name="Zorn A.M."/>
            <person name="Ito M."/>
            <person name="Marcotte E.M."/>
            <person name="Wallingford J.B."/>
            <person name="Ito Y."/>
            <person name="Asashima M."/>
            <person name="Ueno N."/>
            <person name="Matsuda Y."/>
            <person name="Veenstra G.J."/>
            <person name="Fujiyama A."/>
            <person name="Harland R.M."/>
            <person name="Taira M."/>
            <person name="Rokhsar D.S."/>
        </authorList>
    </citation>
    <scope>NUCLEOTIDE SEQUENCE [LARGE SCALE GENOMIC DNA]</scope>
    <source>
        <strain evidence="3">J</strain>
    </source>
</reference>
<protein>
    <submittedName>
        <fullName evidence="2">Uncharacterized protein</fullName>
    </submittedName>
</protein>
<evidence type="ECO:0000313" key="3">
    <source>
        <dbReference type="Proteomes" id="UP000694892"/>
    </source>
</evidence>
<evidence type="ECO:0000313" key="2">
    <source>
        <dbReference type="EMBL" id="OCT72768.1"/>
    </source>
</evidence>
<dbReference type="Proteomes" id="UP000694892">
    <property type="component" value="Chromosome 7L"/>
</dbReference>
<organism evidence="2 3">
    <name type="scientific">Xenopus laevis</name>
    <name type="common">African clawed frog</name>
    <dbReference type="NCBI Taxonomy" id="8355"/>
    <lineage>
        <taxon>Eukaryota</taxon>
        <taxon>Metazoa</taxon>
        <taxon>Chordata</taxon>
        <taxon>Craniata</taxon>
        <taxon>Vertebrata</taxon>
        <taxon>Euteleostomi</taxon>
        <taxon>Amphibia</taxon>
        <taxon>Batrachia</taxon>
        <taxon>Anura</taxon>
        <taxon>Pipoidea</taxon>
        <taxon>Pipidae</taxon>
        <taxon>Xenopodinae</taxon>
        <taxon>Xenopus</taxon>
        <taxon>Xenopus</taxon>
    </lineage>
</organism>
<dbReference type="EMBL" id="CM004478">
    <property type="protein sequence ID" value="OCT72768.1"/>
    <property type="molecule type" value="Genomic_DNA"/>
</dbReference>
<sequence>MLIGVTVSLKDFVPKLFKPHTMPRESSVRSWNSEILEGMQRIITERAFHQHLKQKGVKVPSLYINENTAPKPPASNTRRKLQ</sequence>
<accession>A0A974HCF5</accession>
<evidence type="ECO:0000256" key="1">
    <source>
        <dbReference type="SAM" id="MobiDB-lite"/>
    </source>
</evidence>